<dbReference type="GeneID" id="72387602"/>
<dbReference type="RefSeq" id="WP_016782190.1">
    <property type="nucleotide sequence ID" value="NZ_CP165623.1"/>
</dbReference>
<keyword evidence="1" id="KW-0472">Membrane</keyword>
<feature type="transmembrane region" description="Helical" evidence="1">
    <location>
        <begin position="20"/>
        <end position="39"/>
    </location>
</feature>
<reference evidence="2" key="1">
    <citation type="submission" date="2024-07" db="EMBL/GenBank/DDBJ databases">
        <authorList>
            <person name="Biller S.J."/>
        </authorList>
    </citation>
    <scope>NUCLEOTIDE SEQUENCE</scope>
    <source>
        <strain evidence="2">WC2401</strain>
    </source>
</reference>
<keyword evidence="1" id="KW-1133">Transmembrane helix</keyword>
<dbReference type="AlphaFoldDB" id="A0AB39WY20"/>
<dbReference type="EMBL" id="CP165623">
    <property type="protein sequence ID" value="XDV05344.1"/>
    <property type="molecule type" value="Genomic_DNA"/>
</dbReference>
<organism evidence="2">
    <name type="scientific">Pseudomonas sp. WC2401</name>
    <dbReference type="NCBI Taxonomy" id="3234143"/>
    <lineage>
        <taxon>Bacteria</taxon>
        <taxon>Pseudomonadati</taxon>
        <taxon>Pseudomonadota</taxon>
        <taxon>Gammaproteobacteria</taxon>
        <taxon>Pseudomonadales</taxon>
        <taxon>Pseudomonadaceae</taxon>
        <taxon>Pseudomonas</taxon>
    </lineage>
</organism>
<name>A0AB39WY20_9PSED</name>
<protein>
    <recommendedName>
        <fullName evidence="3">DUF3592 domain-containing protein</fullName>
    </recommendedName>
</protein>
<keyword evidence="1" id="KW-0812">Transmembrane</keyword>
<gene>
    <name evidence="2" type="ORF">AB3G35_20110</name>
</gene>
<evidence type="ECO:0008006" key="3">
    <source>
        <dbReference type="Google" id="ProtNLM"/>
    </source>
</evidence>
<sequence length="183" mass="21312">MKKLSLYIPLDYVATRVDLVLMVLSCLLMLGLGLMMWNARVEVPPEPKKLVLRSAYVTHPLDWSKSSAFLYFAVGQDEGSYKYKVEFSSEDAKLLDVHKHKRLWVAVDADGESEFVWAVYDEELRLMVSRKQIEWWVRYNNGGNYFAVVLSCLALSYCGFFIFRCGVWNRHYCRRMVDDNRGG</sequence>
<feature type="transmembrane region" description="Helical" evidence="1">
    <location>
        <begin position="145"/>
        <end position="167"/>
    </location>
</feature>
<accession>A0AB39WY20</accession>
<evidence type="ECO:0000313" key="2">
    <source>
        <dbReference type="EMBL" id="XDV05344.1"/>
    </source>
</evidence>
<proteinExistence type="predicted"/>
<evidence type="ECO:0000256" key="1">
    <source>
        <dbReference type="SAM" id="Phobius"/>
    </source>
</evidence>